<dbReference type="Pfam" id="PF13444">
    <property type="entry name" value="Acetyltransf_5"/>
    <property type="match status" value="1"/>
</dbReference>
<dbReference type="InterPro" id="IPR016181">
    <property type="entry name" value="Acyl_CoA_acyltransferase"/>
</dbReference>
<dbReference type="Gene3D" id="3.40.630.30">
    <property type="match status" value="1"/>
</dbReference>
<dbReference type="NCBIfam" id="TIGR03694">
    <property type="entry name" value="exosort_acyl"/>
    <property type="match status" value="1"/>
</dbReference>
<dbReference type="RefSeq" id="WP_284295405.1">
    <property type="nucleotide sequence ID" value="NZ_BSSV01000001.1"/>
</dbReference>
<dbReference type="Proteomes" id="UP001157134">
    <property type="component" value="Unassembled WGS sequence"/>
</dbReference>
<dbReference type="SUPFAM" id="SSF55729">
    <property type="entry name" value="Acyl-CoA N-acyltransferases (Nat)"/>
    <property type="match status" value="1"/>
</dbReference>
<dbReference type="EMBL" id="BSSV01000001">
    <property type="protein sequence ID" value="GLX83868.1"/>
    <property type="molecule type" value="Genomic_DNA"/>
</dbReference>
<sequence length="275" mass="31289">MNWSKKLLNAPIIGDVTKKVASMKANSDAQNIASHFTQFLQPVFANSSELRDEVFKIRHNVYCEELGFEPIRHDGMETDEFDKQALFAMIKHKPSDNFASCVRIVRTLNEGDLLPIEKYCAAAIENPKLDPRNFNRNEICEISRLAVRNEFRRRRTDQFKGSATGVISEHNYSEKELRCFPFIAIGLYMVAASMAIDSGIKHVYVMMEPRLARSMKFVGIKFEALGTPVEYHGTRGPYYINPDIFLSNLTPGFRALYDAIHDDLAEQLLLTANEG</sequence>
<accession>A0ABQ6H6U5</accession>
<name>A0ABQ6H6U5_9GAMM</name>
<dbReference type="InterPro" id="IPR022484">
    <property type="entry name" value="PEP-CTERM/exosrtase_acylTfrase"/>
</dbReference>
<gene>
    <name evidence="1" type="ORF">tloyanaT_01200</name>
</gene>
<organism evidence="1 2">
    <name type="scientific">Thalassotalea loyana</name>
    <dbReference type="NCBI Taxonomy" id="280483"/>
    <lineage>
        <taxon>Bacteria</taxon>
        <taxon>Pseudomonadati</taxon>
        <taxon>Pseudomonadota</taxon>
        <taxon>Gammaproteobacteria</taxon>
        <taxon>Alteromonadales</taxon>
        <taxon>Colwelliaceae</taxon>
        <taxon>Thalassotalea</taxon>
    </lineage>
</organism>
<keyword evidence="2" id="KW-1185">Reference proteome</keyword>
<comment type="caution">
    <text evidence="1">The sequence shown here is derived from an EMBL/GenBank/DDBJ whole genome shotgun (WGS) entry which is preliminary data.</text>
</comment>
<evidence type="ECO:0000313" key="2">
    <source>
        <dbReference type="Proteomes" id="UP001157134"/>
    </source>
</evidence>
<protein>
    <recommendedName>
        <fullName evidence="3">PEP-CTERM/exosortase system-associated acyltransferase</fullName>
    </recommendedName>
</protein>
<proteinExistence type="predicted"/>
<evidence type="ECO:0008006" key="3">
    <source>
        <dbReference type="Google" id="ProtNLM"/>
    </source>
</evidence>
<reference evidence="1 2" key="1">
    <citation type="submission" date="2023-03" db="EMBL/GenBank/DDBJ databases">
        <title>Thalassotalea loyana LMG 22536T draft genome sequence.</title>
        <authorList>
            <person name="Sawabe T."/>
        </authorList>
    </citation>
    <scope>NUCLEOTIDE SEQUENCE [LARGE SCALE GENOMIC DNA]</scope>
    <source>
        <strain evidence="1 2">LMG 22536</strain>
    </source>
</reference>
<evidence type="ECO:0000313" key="1">
    <source>
        <dbReference type="EMBL" id="GLX83868.1"/>
    </source>
</evidence>